<feature type="binding site" evidence="6">
    <location>
        <position position="10"/>
    </location>
    <ligand>
        <name>FAD</name>
        <dbReference type="ChEBI" id="CHEBI:57692"/>
    </ligand>
</feature>
<dbReference type="PANTHER" id="PTHR19370:SF184">
    <property type="entry name" value="NADH-CYTOCHROME B5 REDUCTASE-LIKE"/>
    <property type="match status" value="1"/>
</dbReference>
<feature type="non-terminal residue" evidence="9">
    <location>
        <position position="1"/>
    </location>
</feature>
<reference evidence="9 10" key="1">
    <citation type="journal article" date="2012" name="Science">
        <title>The Paleozoic origin of enzymatic lignin decomposition reconstructed from 31 fungal genomes.</title>
        <authorList>
            <person name="Floudas D."/>
            <person name="Binder M."/>
            <person name="Riley R."/>
            <person name="Barry K."/>
            <person name="Blanchette R.A."/>
            <person name="Henrissat B."/>
            <person name="Martinez A.T."/>
            <person name="Otillar R."/>
            <person name="Spatafora J.W."/>
            <person name="Yadav J.S."/>
            <person name="Aerts A."/>
            <person name="Benoit I."/>
            <person name="Boyd A."/>
            <person name="Carlson A."/>
            <person name="Copeland A."/>
            <person name="Coutinho P.M."/>
            <person name="de Vries R.P."/>
            <person name="Ferreira P."/>
            <person name="Findley K."/>
            <person name="Foster B."/>
            <person name="Gaskell J."/>
            <person name="Glotzer D."/>
            <person name="Gorecki P."/>
            <person name="Heitman J."/>
            <person name="Hesse C."/>
            <person name="Hori C."/>
            <person name="Igarashi K."/>
            <person name="Jurgens J.A."/>
            <person name="Kallen N."/>
            <person name="Kersten P."/>
            <person name="Kohler A."/>
            <person name="Kuees U."/>
            <person name="Kumar T.K.A."/>
            <person name="Kuo A."/>
            <person name="LaButti K."/>
            <person name="Larrondo L.F."/>
            <person name="Lindquist E."/>
            <person name="Ling A."/>
            <person name="Lombard V."/>
            <person name="Lucas S."/>
            <person name="Lundell T."/>
            <person name="Martin R."/>
            <person name="McLaughlin D.J."/>
            <person name="Morgenstern I."/>
            <person name="Morin E."/>
            <person name="Murat C."/>
            <person name="Nagy L.G."/>
            <person name="Nolan M."/>
            <person name="Ohm R.A."/>
            <person name="Patyshakuliyeva A."/>
            <person name="Rokas A."/>
            <person name="Ruiz-Duenas F.J."/>
            <person name="Sabat G."/>
            <person name="Salamov A."/>
            <person name="Samejima M."/>
            <person name="Schmutz J."/>
            <person name="Slot J.C."/>
            <person name="St John F."/>
            <person name="Stenlid J."/>
            <person name="Sun H."/>
            <person name="Sun S."/>
            <person name="Syed K."/>
            <person name="Tsang A."/>
            <person name="Wiebenga A."/>
            <person name="Young D."/>
            <person name="Pisabarro A."/>
            <person name="Eastwood D.C."/>
            <person name="Martin F."/>
            <person name="Cullen D."/>
            <person name="Grigoriev I.V."/>
            <person name="Hibbett D.S."/>
        </authorList>
    </citation>
    <scope>NUCLEOTIDE SEQUENCE</scope>
    <source>
        <strain evidence="10">FP-58527</strain>
    </source>
</reference>
<keyword evidence="3 6" id="KW-0285">Flavoprotein</keyword>
<dbReference type="Gene3D" id="3.40.50.80">
    <property type="entry name" value="Nucleotide-binding domain of ferredoxin-NADP reductase (FNR) module"/>
    <property type="match status" value="1"/>
</dbReference>
<evidence type="ECO:0000256" key="1">
    <source>
        <dbReference type="ARBA" id="ARBA00001974"/>
    </source>
</evidence>
<evidence type="ECO:0000256" key="5">
    <source>
        <dbReference type="ARBA" id="ARBA00023002"/>
    </source>
</evidence>
<dbReference type="OrthoDB" id="432685at2759"/>
<evidence type="ECO:0000256" key="4">
    <source>
        <dbReference type="ARBA" id="ARBA00022827"/>
    </source>
</evidence>
<dbReference type="PANTHER" id="PTHR19370">
    <property type="entry name" value="NADH-CYTOCHROME B5 REDUCTASE"/>
    <property type="match status" value="1"/>
</dbReference>
<keyword evidence="4 6" id="KW-0274">FAD</keyword>
<evidence type="ECO:0000256" key="7">
    <source>
        <dbReference type="SAM" id="Phobius"/>
    </source>
</evidence>
<dbReference type="SUPFAM" id="SSF52343">
    <property type="entry name" value="Ferredoxin reductase-like, C-terminal NADP-linked domain"/>
    <property type="match status" value="1"/>
</dbReference>
<dbReference type="AlphaFoldDB" id="S8ETJ9"/>
<keyword evidence="7" id="KW-1133">Transmembrane helix</keyword>
<keyword evidence="5" id="KW-0560">Oxidoreductase</keyword>
<evidence type="ECO:0000313" key="9">
    <source>
        <dbReference type="EMBL" id="EPS93065.1"/>
    </source>
</evidence>
<dbReference type="InParanoid" id="S8ETJ9"/>
<name>S8ETJ9_FOMSC</name>
<comment type="cofactor">
    <cofactor evidence="1 6">
        <name>FAD</name>
        <dbReference type="ChEBI" id="CHEBI:57692"/>
    </cofactor>
</comment>
<evidence type="ECO:0000256" key="2">
    <source>
        <dbReference type="ARBA" id="ARBA00006105"/>
    </source>
</evidence>
<feature type="domain" description="Flavoprotein pyridine nucleotide cytochrome reductase-like FAD-binding" evidence="8">
    <location>
        <begin position="3"/>
        <end position="33"/>
    </location>
</feature>
<feature type="non-terminal residue" evidence="9">
    <location>
        <position position="65"/>
    </location>
</feature>
<dbReference type="eggNOG" id="KOG0534">
    <property type="taxonomic scope" value="Eukaryota"/>
</dbReference>
<dbReference type="Pfam" id="PF00970">
    <property type="entry name" value="FAD_binding_6"/>
    <property type="match status" value="1"/>
</dbReference>
<dbReference type="EMBL" id="KE504302">
    <property type="protein sequence ID" value="EPS93065.1"/>
    <property type="molecule type" value="Genomic_DNA"/>
</dbReference>
<dbReference type="GO" id="GO:0016491">
    <property type="term" value="F:oxidoreductase activity"/>
    <property type="evidence" value="ECO:0007669"/>
    <property type="project" value="UniProtKB-KW"/>
</dbReference>
<dbReference type="HOGENOM" id="CLU_2855845_0_0_1"/>
<dbReference type="STRING" id="743788.S8ETJ9"/>
<evidence type="ECO:0000313" key="10">
    <source>
        <dbReference type="Proteomes" id="UP000015241"/>
    </source>
</evidence>
<feature type="binding site" evidence="6">
    <location>
        <position position="51"/>
    </location>
    <ligand>
        <name>FAD</name>
        <dbReference type="ChEBI" id="CHEBI:57692"/>
    </ligand>
</feature>
<dbReference type="InterPro" id="IPR008333">
    <property type="entry name" value="Cbr1-like_FAD-bd_dom"/>
</dbReference>
<dbReference type="PRINTS" id="PR00406">
    <property type="entry name" value="CYTB5RDTASE"/>
</dbReference>
<evidence type="ECO:0000259" key="8">
    <source>
        <dbReference type="Pfam" id="PF00970"/>
    </source>
</evidence>
<keyword evidence="7" id="KW-0472">Membrane</keyword>
<dbReference type="Proteomes" id="UP000015241">
    <property type="component" value="Unassembled WGS sequence"/>
</dbReference>
<feature type="transmembrane region" description="Helical" evidence="7">
    <location>
        <begin position="38"/>
        <end position="61"/>
    </location>
</feature>
<feature type="binding site" evidence="6">
    <location>
        <position position="9"/>
    </location>
    <ligand>
        <name>FAD</name>
        <dbReference type="ChEBI" id="CHEBI:57692"/>
    </ligand>
</feature>
<evidence type="ECO:0000256" key="3">
    <source>
        <dbReference type="ARBA" id="ARBA00022630"/>
    </source>
</evidence>
<keyword evidence="7" id="KW-0812">Transmembrane</keyword>
<sequence>LQLYEKGNISHYVSLLKISDRIRVKGPKGQYTYKPNTWHVLGMLAGGTGITPMLHVIRAALRPRA</sequence>
<proteinExistence type="inferred from homology"/>
<comment type="similarity">
    <text evidence="2">Belongs to the flavoprotein pyridine nucleotide cytochrome reductase family.</text>
</comment>
<gene>
    <name evidence="9" type="ORF">FOMPIDRAFT_1083420</name>
</gene>
<dbReference type="InterPro" id="IPR001834">
    <property type="entry name" value="CBR-like"/>
</dbReference>
<dbReference type="InterPro" id="IPR039261">
    <property type="entry name" value="FNR_nucleotide-bd"/>
</dbReference>
<protein>
    <recommendedName>
        <fullName evidence="8">Flavoprotein pyridine nucleotide cytochrome reductase-like FAD-binding domain-containing protein</fullName>
    </recommendedName>
</protein>
<keyword evidence="10" id="KW-1185">Reference proteome</keyword>
<evidence type="ECO:0000256" key="6">
    <source>
        <dbReference type="PIRSR" id="PIRSR601834-1"/>
    </source>
</evidence>
<accession>S8ETJ9</accession>
<organism evidence="9 10">
    <name type="scientific">Fomitopsis schrenkii</name>
    <name type="common">Brown rot fungus</name>
    <dbReference type="NCBI Taxonomy" id="2126942"/>
    <lineage>
        <taxon>Eukaryota</taxon>
        <taxon>Fungi</taxon>
        <taxon>Dikarya</taxon>
        <taxon>Basidiomycota</taxon>
        <taxon>Agaricomycotina</taxon>
        <taxon>Agaricomycetes</taxon>
        <taxon>Polyporales</taxon>
        <taxon>Fomitopsis</taxon>
    </lineage>
</organism>